<dbReference type="EMBL" id="AFYH01236791">
    <property type="status" value="NOT_ANNOTATED_CDS"/>
    <property type="molecule type" value="Genomic_DNA"/>
</dbReference>
<dbReference type="GO" id="GO:0007200">
    <property type="term" value="P:phospholipase C-activating G protein-coupled receptor signaling pathway"/>
    <property type="evidence" value="ECO:0007669"/>
    <property type="project" value="TreeGrafter"/>
</dbReference>
<dbReference type="GO" id="GO:0035025">
    <property type="term" value="P:positive regulation of Rho protein signal transduction"/>
    <property type="evidence" value="ECO:0007669"/>
    <property type="project" value="TreeGrafter"/>
</dbReference>
<dbReference type="GO" id="GO:0004930">
    <property type="term" value="F:G protein-coupled receptor activity"/>
    <property type="evidence" value="ECO:0007669"/>
    <property type="project" value="UniProtKB-KW"/>
</dbReference>
<dbReference type="SUPFAM" id="SSF81321">
    <property type="entry name" value="Family A G protein-coupled receptor-like"/>
    <property type="match status" value="1"/>
</dbReference>
<name>H3A6V9_LATCH</name>
<dbReference type="PROSITE" id="PS50262">
    <property type="entry name" value="G_PROTEIN_RECEP_F1_2"/>
    <property type="match status" value="1"/>
</dbReference>
<keyword evidence="13" id="KW-1185">Reference proteome</keyword>
<evidence type="ECO:0000256" key="5">
    <source>
        <dbReference type="ARBA" id="ARBA00023040"/>
    </source>
</evidence>
<reference evidence="12" key="3">
    <citation type="submission" date="2025-09" db="UniProtKB">
        <authorList>
            <consortium name="Ensembl"/>
        </authorList>
    </citation>
    <scope>IDENTIFICATION</scope>
</reference>
<keyword evidence="9" id="KW-0807">Transducer</keyword>
<dbReference type="Ensembl" id="ENSLACT00000005427.1">
    <property type="protein sequence ID" value="ENSLACP00000005380.1"/>
    <property type="gene ID" value="ENSLACG00000004784.1"/>
</dbReference>
<evidence type="ECO:0000256" key="4">
    <source>
        <dbReference type="ARBA" id="ARBA00022989"/>
    </source>
</evidence>
<dbReference type="Proteomes" id="UP000008672">
    <property type="component" value="Unassembled WGS sequence"/>
</dbReference>
<dbReference type="AlphaFoldDB" id="H3A6V9"/>
<dbReference type="PANTHER" id="PTHR24232:SF51">
    <property type="entry name" value="G-PROTEIN COUPLED RECEPTORS FAMILY 1 PROFILE DOMAIN-CONTAINING PROTEIN"/>
    <property type="match status" value="1"/>
</dbReference>
<dbReference type="InterPro" id="IPR017452">
    <property type="entry name" value="GPCR_Rhodpsn_7TM"/>
</dbReference>
<dbReference type="FunFam" id="1.20.1070.10:FF:000142">
    <property type="entry name" value="G protein-coupled receptor 55"/>
    <property type="match status" value="1"/>
</dbReference>
<feature type="transmembrane region" description="Helical" evidence="10">
    <location>
        <begin position="78"/>
        <end position="106"/>
    </location>
</feature>
<evidence type="ECO:0000256" key="6">
    <source>
        <dbReference type="ARBA" id="ARBA00023136"/>
    </source>
</evidence>
<keyword evidence="8" id="KW-0325">Glycoprotein</keyword>
<evidence type="ECO:0000256" key="9">
    <source>
        <dbReference type="ARBA" id="ARBA00023224"/>
    </source>
</evidence>
<feature type="transmembrane region" description="Helical" evidence="10">
    <location>
        <begin position="214"/>
        <end position="235"/>
    </location>
</feature>
<dbReference type="Pfam" id="PF00001">
    <property type="entry name" value="7tm_1"/>
    <property type="match status" value="1"/>
</dbReference>
<evidence type="ECO:0000259" key="11">
    <source>
        <dbReference type="PROSITE" id="PS50262"/>
    </source>
</evidence>
<reference evidence="13" key="1">
    <citation type="submission" date="2011-08" db="EMBL/GenBank/DDBJ databases">
        <title>The draft genome of Latimeria chalumnae.</title>
        <authorList>
            <person name="Di Palma F."/>
            <person name="Alfoldi J."/>
            <person name="Johnson J."/>
            <person name="Berlin A."/>
            <person name="Gnerre S."/>
            <person name="Jaffe D."/>
            <person name="MacCallum I."/>
            <person name="Young S."/>
            <person name="Walker B.J."/>
            <person name="Lander E."/>
            <person name="Lindblad-Toh K."/>
        </authorList>
    </citation>
    <scope>NUCLEOTIDE SEQUENCE [LARGE SCALE GENOMIC DNA]</scope>
    <source>
        <strain evidence="13">Wild caught</strain>
    </source>
</reference>
<dbReference type="PRINTS" id="PR01157">
    <property type="entry name" value="P2YPURNOCPTR"/>
</dbReference>
<feature type="transmembrane region" description="Helical" evidence="10">
    <location>
        <begin position="169"/>
        <end position="194"/>
    </location>
</feature>
<feature type="transmembrane region" description="Helical" evidence="10">
    <location>
        <begin position="255"/>
        <end position="277"/>
    </location>
</feature>
<evidence type="ECO:0000256" key="8">
    <source>
        <dbReference type="ARBA" id="ARBA00023180"/>
    </source>
</evidence>
<keyword evidence="2" id="KW-1003">Cell membrane</keyword>
<evidence type="ECO:0000313" key="12">
    <source>
        <dbReference type="Ensembl" id="ENSLACP00000005380.1"/>
    </source>
</evidence>
<dbReference type="PRINTS" id="PR00237">
    <property type="entry name" value="GPCRRHODOPSN"/>
</dbReference>
<dbReference type="InterPro" id="IPR000276">
    <property type="entry name" value="GPCR_Rhodpsn"/>
</dbReference>
<proteinExistence type="predicted"/>
<feature type="transmembrane region" description="Helical" evidence="10">
    <location>
        <begin position="126"/>
        <end position="149"/>
    </location>
</feature>
<organism evidence="12 13">
    <name type="scientific">Latimeria chalumnae</name>
    <name type="common">Coelacanth</name>
    <dbReference type="NCBI Taxonomy" id="7897"/>
    <lineage>
        <taxon>Eukaryota</taxon>
        <taxon>Metazoa</taxon>
        <taxon>Chordata</taxon>
        <taxon>Craniata</taxon>
        <taxon>Vertebrata</taxon>
        <taxon>Euteleostomi</taxon>
        <taxon>Coelacanthiformes</taxon>
        <taxon>Coelacanthidae</taxon>
        <taxon>Latimeria</taxon>
    </lineage>
</organism>
<keyword evidence="5" id="KW-0297">G-protein coupled receptor</keyword>
<keyword evidence="7" id="KW-0675">Receptor</keyword>
<evidence type="ECO:0000256" key="10">
    <source>
        <dbReference type="SAM" id="Phobius"/>
    </source>
</evidence>
<sequence length="328" mass="37413">MKSTNVTESVQLFQFILYIPTFVLGLVFNTLALWLLLCKIRKWSETTTYMTNLIIFNSFLLFSLPFKILGYKVARWTFGWSFCVFLESLYFVNMYGSILITACITVDRYIAIIHPFLANSIRSPKIALILCFLIWLVVWGGTSHIYQFHEGNNHQNCFHGFSEKMWRNAGLIVLLEVSFLSTAIIMVFCSAWIIIALGNRPELGTEGSKMSKSIAIVLANLVVFLTCFMPYHVGLLLHYLAKNGVLSNIKLTTNFLRVSLCLANINCCLDGFCYYLVIKEFLNSASMERNTKGRGKNSVFLEVKMCQESLRHSPKEGKVLIFMNPQTS</sequence>
<keyword evidence="3 10" id="KW-0812">Transmembrane</keyword>
<dbReference type="OMA" id="LDGVCYY"/>
<protein>
    <recommendedName>
        <fullName evidence="11">G-protein coupled receptors family 1 profile domain-containing protein</fullName>
    </recommendedName>
</protein>
<dbReference type="PANTHER" id="PTHR24232">
    <property type="entry name" value="G-PROTEIN COUPLED RECEPTOR"/>
    <property type="match status" value="1"/>
</dbReference>
<evidence type="ECO:0000313" key="13">
    <source>
        <dbReference type="Proteomes" id="UP000008672"/>
    </source>
</evidence>
<accession>H3A6V9</accession>
<comment type="subcellular location">
    <subcellularLocation>
        <location evidence="1">Cell membrane</location>
        <topology evidence="1">Multi-pass membrane protein</topology>
    </subcellularLocation>
</comment>
<keyword evidence="4 10" id="KW-1133">Transmembrane helix</keyword>
<dbReference type="GO" id="GO:0005886">
    <property type="term" value="C:plasma membrane"/>
    <property type="evidence" value="ECO:0007669"/>
    <property type="project" value="UniProtKB-SubCell"/>
</dbReference>
<feature type="transmembrane region" description="Helical" evidence="10">
    <location>
        <begin position="49"/>
        <end position="66"/>
    </location>
</feature>
<dbReference type="Gene3D" id="1.20.1070.10">
    <property type="entry name" value="Rhodopsin 7-helix transmembrane proteins"/>
    <property type="match status" value="1"/>
</dbReference>
<feature type="transmembrane region" description="Helical" evidence="10">
    <location>
        <begin position="12"/>
        <end position="37"/>
    </location>
</feature>
<dbReference type="InParanoid" id="H3A6V9"/>
<feature type="domain" description="G-protein coupled receptors family 1 profile" evidence="11">
    <location>
        <begin position="28"/>
        <end position="274"/>
    </location>
</feature>
<evidence type="ECO:0000256" key="2">
    <source>
        <dbReference type="ARBA" id="ARBA00022475"/>
    </source>
</evidence>
<reference evidence="12" key="2">
    <citation type="submission" date="2025-08" db="UniProtKB">
        <authorList>
            <consortium name="Ensembl"/>
        </authorList>
    </citation>
    <scope>IDENTIFICATION</scope>
</reference>
<evidence type="ECO:0000256" key="7">
    <source>
        <dbReference type="ARBA" id="ARBA00023170"/>
    </source>
</evidence>
<evidence type="ECO:0000256" key="3">
    <source>
        <dbReference type="ARBA" id="ARBA00022692"/>
    </source>
</evidence>
<dbReference type="eggNOG" id="ENOG502QV79">
    <property type="taxonomic scope" value="Eukaryota"/>
</dbReference>
<keyword evidence="6 10" id="KW-0472">Membrane</keyword>
<dbReference type="HOGENOM" id="CLU_009579_8_2_1"/>
<evidence type="ECO:0000256" key="1">
    <source>
        <dbReference type="ARBA" id="ARBA00004651"/>
    </source>
</evidence>
<dbReference type="GeneTree" id="ENSGT01040000240444"/>